<dbReference type="AlphaFoldDB" id="A0A914ABB7"/>
<dbReference type="PANTHER" id="PTHR21588:SF18">
    <property type="entry name" value="MICOS COMPLEX SUBUNIT MIC19"/>
    <property type="match status" value="1"/>
</dbReference>
<organism evidence="3 4">
    <name type="scientific">Patiria miniata</name>
    <name type="common">Bat star</name>
    <name type="synonym">Asterina miniata</name>
    <dbReference type="NCBI Taxonomy" id="46514"/>
    <lineage>
        <taxon>Eukaryota</taxon>
        <taxon>Metazoa</taxon>
        <taxon>Echinodermata</taxon>
        <taxon>Eleutherozoa</taxon>
        <taxon>Asterozoa</taxon>
        <taxon>Asteroidea</taxon>
        <taxon>Valvatacea</taxon>
        <taxon>Valvatida</taxon>
        <taxon>Asterinidae</taxon>
        <taxon>Patiria</taxon>
    </lineage>
</organism>
<keyword evidence="1" id="KW-0175">Coiled coil</keyword>
<dbReference type="EnsemblMetazoa" id="XM_038205115.1">
    <property type="protein sequence ID" value="XP_038061043.1"/>
    <property type="gene ID" value="LOC119731837"/>
</dbReference>
<dbReference type="PANTHER" id="PTHR21588">
    <property type="entry name" value="COILED-COIL-HELIX-COILED-COIL-HELIX DOMAIN CONTAINING 6"/>
    <property type="match status" value="1"/>
</dbReference>
<dbReference type="InterPro" id="IPR052632">
    <property type="entry name" value="MICOS_subunit_Mic19"/>
</dbReference>
<dbReference type="GO" id="GO:0061617">
    <property type="term" value="C:MICOS complex"/>
    <property type="evidence" value="ECO:0007669"/>
    <property type="project" value="TreeGrafter"/>
</dbReference>
<dbReference type="InterPro" id="IPR012471">
    <property type="entry name" value="DUF1690"/>
</dbReference>
<dbReference type="OrthoDB" id="70030at2759"/>
<feature type="coiled-coil region" evidence="1">
    <location>
        <begin position="71"/>
        <end position="98"/>
    </location>
</feature>
<sequence>MGGSSSTRNITVEQDAETGVVKVSEALLHRMLGDESTEQPTHEHPQETNHRRYPATDETKYNLKLLNEEWRERLYQTEERWQDRLNEAERKNAALLQLSSEKFQQAAEEVEAKFMKHQCVPICQQLQEEVMKCYAANPGKALNCSQEVNAFNQCVDNSRTSILTKKSLETVS</sequence>
<dbReference type="Pfam" id="PF07956">
    <property type="entry name" value="DUF1690"/>
    <property type="match status" value="1"/>
</dbReference>
<dbReference type="GeneID" id="119731837"/>
<dbReference type="Proteomes" id="UP000887568">
    <property type="component" value="Unplaced"/>
</dbReference>
<dbReference type="GO" id="GO:0007007">
    <property type="term" value="P:inner mitochondrial membrane organization"/>
    <property type="evidence" value="ECO:0007669"/>
    <property type="project" value="TreeGrafter"/>
</dbReference>
<protein>
    <recommendedName>
        <fullName evidence="5">MICOS complex subunit MIC19</fullName>
    </recommendedName>
</protein>
<dbReference type="OMA" id="DVQRQMN"/>
<accession>A0A914ABB7</accession>
<evidence type="ECO:0000256" key="1">
    <source>
        <dbReference type="SAM" id="Coils"/>
    </source>
</evidence>
<evidence type="ECO:0000313" key="3">
    <source>
        <dbReference type="EnsemblMetazoa" id="XP_038061043.1"/>
    </source>
</evidence>
<evidence type="ECO:0000256" key="2">
    <source>
        <dbReference type="SAM" id="MobiDB-lite"/>
    </source>
</evidence>
<feature type="region of interest" description="Disordered" evidence="2">
    <location>
        <begin position="29"/>
        <end position="52"/>
    </location>
</feature>
<dbReference type="RefSeq" id="XP_038061043.1">
    <property type="nucleotide sequence ID" value="XM_038205115.1"/>
</dbReference>
<keyword evidence="4" id="KW-1185">Reference proteome</keyword>
<evidence type="ECO:0000313" key="4">
    <source>
        <dbReference type="Proteomes" id="UP000887568"/>
    </source>
</evidence>
<proteinExistence type="predicted"/>
<name>A0A914ABB7_PATMI</name>
<reference evidence="3" key="1">
    <citation type="submission" date="2022-11" db="UniProtKB">
        <authorList>
            <consortium name="EnsemblMetazoa"/>
        </authorList>
    </citation>
    <scope>IDENTIFICATION</scope>
</reference>
<feature type="compositionally biased region" description="Basic and acidic residues" evidence="2">
    <location>
        <begin position="40"/>
        <end position="52"/>
    </location>
</feature>
<evidence type="ECO:0008006" key="5">
    <source>
        <dbReference type="Google" id="ProtNLM"/>
    </source>
</evidence>